<dbReference type="PANTHER" id="PTHR21669:SF28">
    <property type="entry name" value="YEMANUCLEIN"/>
    <property type="match status" value="1"/>
</dbReference>
<dbReference type="GO" id="GO:0006325">
    <property type="term" value="P:chromatin organization"/>
    <property type="evidence" value="ECO:0000318"/>
    <property type="project" value="GO_Central"/>
</dbReference>
<evidence type="ECO:0000256" key="1">
    <source>
        <dbReference type="ARBA" id="ARBA00009911"/>
    </source>
</evidence>
<name>A0A9J7LH84_BRAFL</name>
<feature type="compositionally biased region" description="Polar residues" evidence="3">
    <location>
        <begin position="994"/>
        <end position="1021"/>
    </location>
</feature>
<reference evidence="6" key="2">
    <citation type="journal article" date="2020" name="Nat. Ecol. Evol.">
        <title>Deeply conserved synteny resolves early events in vertebrate evolution.</title>
        <authorList>
            <person name="Simakov O."/>
            <person name="Marletaz F."/>
            <person name="Yue J.X."/>
            <person name="O'Connell B."/>
            <person name="Jenkins J."/>
            <person name="Brandt A."/>
            <person name="Calef R."/>
            <person name="Tung C.H."/>
            <person name="Huang T.K."/>
            <person name="Schmutz J."/>
            <person name="Satoh N."/>
            <person name="Yu J.K."/>
            <person name="Putnam N.H."/>
            <person name="Green R.E."/>
            <person name="Rokhsar D.S."/>
        </authorList>
    </citation>
    <scope>NUCLEOTIDE SEQUENCE [LARGE SCALE GENOMIC DNA]</scope>
    <source>
        <strain evidence="6">S238N-H82</strain>
    </source>
</reference>
<feature type="region of interest" description="Disordered" evidence="3">
    <location>
        <begin position="1"/>
        <end position="31"/>
    </location>
</feature>
<feature type="compositionally biased region" description="Polar residues" evidence="3">
    <location>
        <begin position="1241"/>
        <end position="1266"/>
    </location>
</feature>
<feature type="compositionally biased region" description="Polar residues" evidence="3">
    <location>
        <begin position="1042"/>
        <end position="1219"/>
    </location>
</feature>
<evidence type="ECO:0000256" key="3">
    <source>
        <dbReference type="SAM" id="MobiDB-lite"/>
    </source>
</evidence>
<feature type="region of interest" description="Disordered" evidence="3">
    <location>
        <begin position="1341"/>
        <end position="1456"/>
    </location>
</feature>
<feature type="region of interest" description="Disordered" evidence="3">
    <location>
        <begin position="789"/>
        <end position="881"/>
    </location>
</feature>
<feature type="compositionally biased region" description="Low complexity" evidence="3">
    <location>
        <begin position="980"/>
        <end position="993"/>
    </location>
</feature>
<accession>A0A9J7LH84</accession>
<dbReference type="InterPro" id="IPR026947">
    <property type="entry name" value="UBN_middle_dom"/>
</dbReference>
<dbReference type="OMA" id="IHNSNMS"/>
<feature type="compositionally biased region" description="Polar residues" evidence="3">
    <location>
        <begin position="1441"/>
        <end position="1456"/>
    </location>
</feature>
<feature type="compositionally biased region" description="Basic and acidic residues" evidence="3">
    <location>
        <begin position="18"/>
        <end position="27"/>
    </location>
</feature>
<dbReference type="InterPro" id="IPR014840">
    <property type="entry name" value="HRD"/>
</dbReference>
<dbReference type="RefSeq" id="XP_035681745.1">
    <property type="nucleotide sequence ID" value="XM_035825852.1"/>
</dbReference>
<evidence type="ECO:0000259" key="5">
    <source>
        <dbReference type="Pfam" id="PF14075"/>
    </source>
</evidence>
<feature type="region of interest" description="Disordered" evidence="3">
    <location>
        <begin position="682"/>
        <end position="718"/>
    </location>
</feature>
<dbReference type="Proteomes" id="UP000001554">
    <property type="component" value="Chromosome 7"/>
</dbReference>
<feature type="compositionally biased region" description="Basic and acidic residues" evidence="3">
    <location>
        <begin position="218"/>
        <end position="227"/>
    </location>
</feature>
<feature type="compositionally biased region" description="Low complexity" evidence="3">
    <location>
        <begin position="270"/>
        <end position="295"/>
    </location>
</feature>
<feature type="domain" description="Hpc2-related" evidence="4">
    <location>
        <begin position="118"/>
        <end position="169"/>
    </location>
</feature>
<evidence type="ECO:0000313" key="6">
    <source>
        <dbReference type="Proteomes" id="UP000001554"/>
    </source>
</evidence>
<keyword evidence="6" id="KW-1185">Reference proteome</keyword>
<feature type="region of interest" description="Disordered" evidence="3">
    <location>
        <begin position="527"/>
        <end position="564"/>
    </location>
</feature>
<dbReference type="PANTHER" id="PTHR21669">
    <property type="entry name" value="CAPZ-INTERACTING PROTEIN AND RELATED PROTEINS"/>
    <property type="match status" value="1"/>
</dbReference>
<gene>
    <name evidence="7" type="primary">LOC118419472</name>
</gene>
<feature type="region of interest" description="Disordered" evidence="3">
    <location>
        <begin position="900"/>
        <end position="1305"/>
    </location>
</feature>
<reference evidence="7" key="1">
    <citation type="journal article" date="2016" name="Genome Biol. Evol.">
        <title>Conserved non-coding elements in the most distant genera of cephalochordates: the Goldilocks principle.</title>
        <authorList>
            <person name="Yue J.X."/>
            <person name="Kozmikova I."/>
            <person name="Ono H."/>
            <person name="Nossa C.W."/>
            <person name="Kozmik Z."/>
            <person name="Putnam N.H."/>
            <person name="Yu J.K."/>
            <person name="Holland L.Z."/>
        </authorList>
    </citation>
    <scope>NUCLEOTIDE SEQUENCE</scope>
</reference>
<feature type="compositionally biased region" description="Polar residues" evidence="3">
    <location>
        <begin position="923"/>
        <end position="978"/>
    </location>
</feature>
<feature type="compositionally biased region" description="Low complexity" evidence="3">
    <location>
        <begin position="697"/>
        <end position="706"/>
    </location>
</feature>
<sequence>MAEAKRIVPIPLKGMKPLNKEKKEKSTPPRAPTLRFALNLTPSTDKTCPEISYVDLVKNAMCKDKDSRPTPNKDAEVIDSDDPFAAADAKEIADVERIARHFEEKYGPSTVSKSAKGKRRDRIQDLVDMGLGYDETDPFVDNSECYDELVPADITTKLGGFYINSGVLEFRDVSDSDSEGNFKAPGVKRKTPKILSDSEDSGGDFKDATKKKRKMRKPSKDGVEKDGVRKRKRLKDPLDPNKPKKPRKPREKGDGTTKPRKKSTPTVAELLQRQQQLHQPGQNPLTTSNSTSPPSAGLPIHNSNMSPSNLLASAGFGTLGRVCLFVCLFVCRTTSNSTSPPSAGLPIHNSNMSPSNLLASAGFGTLAGGDAGSSLLTSSILSGLTDVSQGAGDGINPEKPPNLPTGLPSDLQTTIVKLKEAAEMSSDGKCKFFTPSVNSMLLDVEMQSRELKCSERSGVFAHLAAHLPCTKDTLLKRAKKLRHSELDSQLREPLFRLREAIGKVMPEQIRRHQEECKIATQAKIEQIQESQQSLHKDGEQENPAGSTSDEDEEGTKNSLDNIKIKRSSMPRRKFEWTDEIRKLLYEVVRIKVQHYDKSRSQSAEEYLKTYLEQEVKNCWPKGWMQARMLFKESRCIHNCITAQPPKQKKIQVNPAPKKAAIVKFGLDHPPHVWGWSQQVGQTEPWDPAVSRQERKAPSPGGIPSGIVGANNSTPPSQTFPKPVAMTTSTPASSSPSALQSMSLFASCVTAEKQHIATSSTSLPNAPALTSSIASFIPTLLDYADLDGSKTKPKEFSPPSSSSHLKDSPTDNSIGNAIDAVVRQARSHSQPAQDLTAVVKASPPQIAAKKPASDVVRPTMKSPPSVSSQPQQQRPPSDTRSQFGKSFQALFEQSIQQAFSLPKQGEGASSQPARQQPSASGPQNLPTTTSPYAQFQTQIQSSQPKAKPQSYTKPQFQTSTQASMYSSKSQPQTLSQAPMFSSKSQPPQTSPQAPLFSSKSQPQTSPQASLYSSKGQSQTSPQAPLYSSKGQPQTAAQAPMFSSKGQPFPSQGQTSPFERTTQGSPKTGMSLTHGNQSSLTHGNQSNLAHVNQSSLTHGKQVSLTHGSQSSLTHSNQASLTHGSQSSLTHGNQSSLTHGNQSSLTHGNQSILTHSNQASLTHGSQSSLPHGNQSSLSHGNQSHGNQVSLTHGNQARQSGLSHSSPNLSPHGQGYNPTSPLSHQKPAGYTPTSPLSHQKPAGYTPTSPLSHQKPTGYSTSSPKFTSSLASMGGIAPDLSSFQLPGLTSLPQPQRGSGRPSLSQAQLTHPTTQALPVYQMGLADPRRDQSSPAGGQRVAMSDAIITGPAPGTFNHVQAFGPGRGPSSKVKGQPPTVTFQVPSAGGSLPPFGTLRSSPTRQQYPGNQFSQAFSVPESLGSGRHHDIMACLSRPGSGGGLPKEAKNQSHSSNNSTSPHRQIQ</sequence>
<feature type="compositionally biased region" description="Polar residues" evidence="3">
    <location>
        <begin position="709"/>
        <end position="718"/>
    </location>
</feature>
<organism evidence="6 7">
    <name type="scientific">Branchiostoma floridae</name>
    <name type="common">Florida lancelet</name>
    <name type="synonym">Amphioxus</name>
    <dbReference type="NCBI Taxonomy" id="7739"/>
    <lineage>
        <taxon>Eukaryota</taxon>
        <taxon>Metazoa</taxon>
        <taxon>Chordata</taxon>
        <taxon>Cephalochordata</taxon>
        <taxon>Leptocardii</taxon>
        <taxon>Amphioxiformes</taxon>
        <taxon>Branchiostomatidae</taxon>
        <taxon>Branchiostoma</taxon>
    </lineage>
</organism>
<dbReference type="GeneID" id="118419472"/>
<evidence type="ECO:0000259" key="4">
    <source>
        <dbReference type="Pfam" id="PF08729"/>
    </source>
</evidence>
<dbReference type="Pfam" id="PF08729">
    <property type="entry name" value="HUN"/>
    <property type="match status" value="1"/>
</dbReference>
<feature type="domain" description="Ubinuclein middle" evidence="5">
    <location>
        <begin position="403"/>
        <end position="631"/>
    </location>
</feature>
<proteinExistence type="inferred from homology"/>
<dbReference type="OrthoDB" id="68076at2759"/>
<protein>
    <submittedName>
        <fullName evidence="7">LOW QUALITY PROTEIN: ubinuclein-1-like</fullName>
    </submittedName>
</protein>
<dbReference type="GO" id="GO:0005634">
    <property type="term" value="C:nucleus"/>
    <property type="evidence" value="ECO:0000318"/>
    <property type="project" value="GO_Central"/>
</dbReference>
<reference evidence="7" key="3">
    <citation type="submission" date="2025-08" db="UniProtKB">
        <authorList>
            <consortium name="RefSeq"/>
        </authorList>
    </citation>
    <scope>IDENTIFICATION</scope>
</reference>
<feature type="region of interest" description="Disordered" evidence="3">
    <location>
        <begin position="173"/>
        <end position="302"/>
    </location>
</feature>
<comment type="similarity">
    <text evidence="1">Belongs to the ubinuclein family.</text>
</comment>
<feature type="compositionally biased region" description="Polar residues" evidence="3">
    <location>
        <begin position="1285"/>
        <end position="1305"/>
    </location>
</feature>
<dbReference type="KEGG" id="bfo:118419472"/>
<dbReference type="Pfam" id="PF14075">
    <property type="entry name" value="UBN_AB"/>
    <property type="match status" value="1"/>
</dbReference>
<evidence type="ECO:0000256" key="2">
    <source>
        <dbReference type="ARBA" id="ARBA00022553"/>
    </source>
</evidence>
<feature type="compositionally biased region" description="Polar residues" evidence="3">
    <location>
        <begin position="1389"/>
        <end position="1407"/>
    </location>
</feature>
<feature type="compositionally biased region" description="Low complexity" evidence="3">
    <location>
        <begin position="861"/>
        <end position="881"/>
    </location>
</feature>
<evidence type="ECO:0000313" key="7">
    <source>
        <dbReference type="RefSeq" id="XP_035681745.1"/>
    </source>
</evidence>
<keyword evidence="2" id="KW-0597">Phosphoprotein</keyword>
<feature type="compositionally biased region" description="Low complexity" evidence="3">
    <location>
        <begin position="906"/>
        <end position="922"/>
    </location>
</feature>